<feature type="domain" description="Large ribosomal subunit protein uL6 alpha-beta" evidence="9">
    <location>
        <begin position="90"/>
        <end position="164"/>
    </location>
</feature>
<dbReference type="InterPro" id="IPR019906">
    <property type="entry name" value="Ribosomal_uL6_bac-type"/>
</dbReference>
<keyword evidence="12" id="KW-1185">Reference proteome</keyword>
<dbReference type="Proteomes" id="UP000502196">
    <property type="component" value="Chromosome"/>
</dbReference>
<dbReference type="FunFam" id="3.90.930.12:FF:000001">
    <property type="entry name" value="50S ribosomal protein L6"/>
    <property type="match status" value="1"/>
</dbReference>
<reference evidence="12" key="1">
    <citation type="submission" date="2017-11" db="EMBL/GenBank/DDBJ databases">
        <title>Complete Genome Sequence of Kyrpidia sp. Strain EA-1, a thermophilic, hydrogen-oxidizing Bacterium, isolated from the Azores.</title>
        <authorList>
            <person name="Reiner J.E."/>
            <person name="Lapp C.J."/>
            <person name="Bunk B."/>
            <person name="Gescher J."/>
        </authorList>
    </citation>
    <scope>NUCLEOTIDE SEQUENCE [LARGE SCALE GENOMIC DNA]</scope>
    <source>
        <strain evidence="12">EA-1</strain>
    </source>
</reference>
<name>A0A2K8N2E4_9BACL</name>
<dbReference type="GO" id="GO:0022625">
    <property type="term" value="C:cytosolic large ribosomal subunit"/>
    <property type="evidence" value="ECO:0007669"/>
    <property type="project" value="UniProtKB-UniRule"/>
</dbReference>
<evidence type="ECO:0000256" key="6">
    <source>
        <dbReference type="HAMAP-Rule" id="MF_01365"/>
    </source>
</evidence>
<accession>A0A2K8N2E4</accession>
<dbReference type="Gene3D" id="3.90.930.12">
    <property type="entry name" value="Ribosomal protein L6, alpha-beta domain"/>
    <property type="match status" value="2"/>
</dbReference>
<dbReference type="OrthoDB" id="9805007at2"/>
<reference evidence="10" key="2">
    <citation type="journal article" date="2018" name="Genome Announc.">
        <title>Complete Genome Sequence of Kyrpidia sp. Strain EA-1, a Thermophilic Knallgas Bacterium, Isolated from the Azores.</title>
        <authorList>
            <person name="Reiner J.E."/>
            <person name="Lapp C.J."/>
            <person name="Bunk B."/>
            <person name="Sproer C."/>
            <person name="Overmann J."/>
            <person name="Gescher J."/>
        </authorList>
    </citation>
    <scope>NUCLEOTIDE SEQUENCE</scope>
    <source>
        <strain evidence="10">EA-1</strain>
    </source>
</reference>
<dbReference type="GO" id="GO:0003735">
    <property type="term" value="F:structural constituent of ribosome"/>
    <property type="evidence" value="ECO:0007669"/>
    <property type="project" value="UniProtKB-UniRule"/>
</dbReference>
<comment type="subunit">
    <text evidence="6">Part of the 50S ribosomal subunit.</text>
</comment>
<dbReference type="InterPro" id="IPR036789">
    <property type="entry name" value="Ribosomal_uL6-like_a/b-dom_sf"/>
</dbReference>
<dbReference type="HAMAP" id="MF_01365_B">
    <property type="entry name" value="Ribosomal_uL6_B"/>
    <property type="match status" value="1"/>
</dbReference>
<evidence type="ECO:0000256" key="1">
    <source>
        <dbReference type="ARBA" id="ARBA00009356"/>
    </source>
</evidence>
<keyword evidence="4 6" id="KW-0689">Ribosomal protein</keyword>
<evidence type="ECO:0000256" key="4">
    <source>
        <dbReference type="ARBA" id="ARBA00022980"/>
    </source>
</evidence>
<keyword evidence="3 6" id="KW-0694">RNA-binding</keyword>
<evidence type="ECO:0000256" key="3">
    <source>
        <dbReference type="ARBA" id="ARBA00022884"/>
    </source>
</evidence>
<dbReference type="EMBL" id="CP024955">
    <property type="protein sequence ID" value="ATY83708.1"/>
    <property type="molecule type" value="Genomic_DNA"/>
</dbReference>
<feature type="domain" description="Large ribosomal subunit protein uL6 alpha-beta" evidence="9">
    <location>
        <begin position="11"/>
        <end position="82"/>
    </location>
</feature>
<comment type="similarity">
    <text evidence="1 6 7">Belongs to the universal ribosomal protein uL6 family.</text>
</comment>
<keyword evidence="2 6" id="KW-0699">rRNA-binding</keyword>
<dbReference type="InterPro" id="IPR020040">
    <property type="entry name" value="Ribosomal_uL6_a/b-dom"/>
</dbReference>
<evidence type="ECO:0000313" key="11">
    <source>
        <dbReference type="EMBL" id="CAB3389978.1"/>
    </source>
</evidence>
<dbReference type="PRINTS" id="PR00059">
    <property type="entry name" value="RIBOSOMALL6"/>
</dbReference>
<evidence type="ECO:0000313" key="10">
    <source>
        <dbReference type="EMBL" id="ATY83708.1"/>
    </source>
</evidence>
<evidence type="ECO:0000313" key="12">
    <source>
        <dbReference type="Proteomes" id="UP000231932"/>
    </source>
</evidence>
<protein>
    <recommendedName>
        <fullName evidence="6">Large ribosomal subunit protein uL6</fullName>
    </recommendedName>
</protein>
<dbReference type="PANTHER" id="PTHR11655">
    <property type="entry name" value="60S/50S RIBOSOMAL PROTEIN L6/L9"/>
    <property type="match status" value="1"/>
</dbReference>
<dbReference type="RefSeq" id="WP_100666558.1">
    <property type="nucleotide sequence ID" value="NZ_CP024955.1"/>
</dbReference>
<dbReference type="Proteomes" id="UP000231932">
    <property type="component" value="Chromosome"/>
</dbReference>
<reference evidence="11 13" key="3">
    <citation type="submission" date="2020-04" db="EMBL/GenBank/DDBJ databases">
        <authorList>
            <person name="Hogendoorn C."/>
        </authorList>
    </citation>
    <scope>NUCLEOTIDE SEQUENCE [LARGE SCALE GENOMIC DNA]</scope>
    <source>
        <strain evidence="11">COOX1</strain>
    </source>
</reference>
<proteinExistence type="inferred from homology"/>
<dbReference type="EMBL" id="LR792683">
    <property type="protein sequence ID" value="CAB3389978.1"/>
    <property type="molecule type" value="Genomic_DNA"/>
</dbReference>
<dbReference type="PROSITE" id="PS00525">
    <property type="entry name" value="RIBOSOMAL_L6_1"/>
    <property type="match status" value="1"/>
</dbReference>
<evidence type="ECO:0000259" key="9">
    <source>
        <dbReference type="Pfam" id="PF00347"/>
    </source>
</evidence>
<dbReference type="SUPFAM" id="SSF56053">
    <property type="entry name" value="Ribosomal protein L6"/>
    <property type="match status" value="2"/>
</dbReference>
<dbReference type="PIRSF" id="PIRSF002162">
    <property type="entry name" value="Ribosomal_L6"/>
    <property type="match status" value="1"/>
</dbReference>
<dbReference type="KEGG" id="kyr:CVV65_00860"/>
<dbReference type="AlphaFoldDB" id="A0A2K8N2E4"/>
<dbReference type="PANTHER" id="PTHR11655:SF14">
    <property type="entry name" value="LARGE RIBOSOMAL SUBUNIT PROTEIN UL6M"/>
    <property type="match status" value="1"/>
</dbReference>
<dbReference type="GO" id="GO:0002181">
    <property type="term" value="P:cytoplasmic translation"/>
    <property type="evidence" value="ECO:0007669"/>
    <property type="project" value="TreeGrafter"/>
</dbReference>
<dbReference type="GO" id="GO:0019843">
    <property type="term" value="F:rRNA binding"/>
    <property type="evidence" value="ECO:0007669"/>
    <property type="project" value="UniProtKB-UniRule"/>
</dbReference>
<sequence>MSRIGRKPIEIPAGVEVSIDGQTVTVKGPKGTLTRNIHKDMVVTIEGNQVVVTRPSDEKLHKSLHGTTRSVIANMVEGVTKGFQKNLELVGVGYRAVKSGNKVTLSLGFSHPVELVPDAGIEIDVPAPNKLVVRGIDKEQVGTVAASIRRIREPEPYKGKGIKYENEKIRRKVGKTGKK</sequence>
<evidence type="ECO:0000256" key="8">
    <source>
        <dbReference type="RuleBase" id="RU003870"/>
    </source>
</evidence>
<evidence type="ECO:0000256" key="2">
    <source>
        <dbReference type="ARBA" id="ARBA00022730"/>
    </source>
</evidence>
<keyword evidence="5 6" id="KW-0687">Ribonucleoprotein</keyword>
<evidence type="ECO:0000313" key="13">
    <source>
        <dbReference type="Proteomes" id="UP000502196"/>
    </source>
</evidence>
<dbReference type="InterPro" id="IPR000702">
    <property type="entry name" value="Ribosomal_uL6-like"/>
</dbReference>
<organism evidence="10 12">
    <name type="scientific">Kyrpidia spormannii</name>
    <dbReference type="NCBI Taxonomy" id="2055160"/>
    <lineage>
        <taxon>Bacteria</taxon>
        <taxon>Bacillati</taxon>
        <taxon>Bacillota</taxon>
        <taxon>Bacilli</taxon>
        <taxon>Bacillales</taxon>
        <taxon>Alicyclobacillaceae</taxon>
        <taxon>Kyrpidia</taxon>
    </lineage>
</organism>
<dbReference type="Pfam" id="PF00347">
    <property type="entry name" value="Ribosomal_L6"/>
    <property type="match status" value="2"/>
</dbReference>
<evidence type="ECO:0000256" key="7">
    <source>
        <dbReference type="RuleBase" id="RU003869"/>
    </source>
</evidence>
<dbReference type="FunFam" id="3.90.930.12:FF:000002">
    <property type="entry name" value="50S ribosomal protein L6"/>
    <property type="match status" value="1"/>
</dbReference>
<dbReference type="NCBIfam" id="TIGR03654">
    <property type="entry name" value="L6_bact"/>
    <property type="match status" value="1"/>
</dbReference>
<gene>
    <name evidence="6 11" type="primary">rplF</name>
    <name evidence="11" type="ORF">COOX1_0178</name>
    <name evidence="10" type="ORF">CVV65_00860</name>
</gene>
<evidence type="ECO:0000256" key="5">
    <source>
        <dbReference type="ARBA" id="ARBA00023274"/>
    </source>
</evidence>
<comment type="function">
    <text evidence="6 8">This protein binds to the 23S rRNA, and is important in its secondary structure. It is located near the subunit interface in the base of the L7/L12 stalk, and near the tRNA binding site of the peptidyltransferase center.</text>
</comment>
<dbReference type="InterPro" id="IPR002358">
    <property type="entry name" value="Ribosomal_uL6_CS"/>
</dbReference>